<evidence type="ECO:0000256" key="6">
    <source>
        <dbReference type="ARBA" id="ARBA00022842"/>
    </source>
</evidence>
<keyword evidence="2 8" id="KW-1277">Toxin-antitoxin system</keyword>
<sequence>MGFLIDTNVLSELQKRRRADVGVVAWYANTRSRDIYLSVLVLGEVRQGIERLRRRDPDQAARLERRMALIQVGFEDRILPVTRAIAERWGNNNVPDALPVIDGLLAATALEHDLILVTRNVRDVERCGVRLLNPFVAAVGP</sequence>
<comment type="function">
    <text evidence="8">Toxic component of a toxin-antitoxin (TA) system. An RNase.</text>
</comment>
<feature type="binding site" evidence="8">
    <location>
        <position position="102"/>
    </location>
    <ligand>
        <name>Mg(2+)</name>
        <dbReference type="ChEBI" id="CHEBI:18420"/>
    </ligand>
</feature>
<proteinExistence type="inferred from homology"/>
<dbReference type="HAMAP" id="MF_00265">
    <property type="entry name" value="VapC_Nob1"/>
    <property type="match status" value="1"/>
</dbReference>
<evidence type="ECO:0000256" key="7">
    <source>
        <dbReference type="ARBA" id="ARBA00038093"/>
    </source>
</evidence>
<dbReference type="InterPro" id="IPR002716">
    <property type="entry name" value="PIN_dom"/>
</dbReference>
<comment type="cofactor">
    <cofactor evidence="1 8">
        <name>Mg(2+)</name>
        <dbReference type="ChEBI" id="CHEBI:18420"/>
    </cofactor>
</comment>
<dbReference type="GO" id="GO:0000287">
    <property type="term" value="F:magnesium ion binding"/>
    <property type="evidence" value="ECO:0007669"/>
    <property type="project" value="UniProtKB-UniRule"/>
</dbReference>
<name>A0A2K8UJ65_9GAMM</name>
<reference evidence="10 11" key="1">
    <citation type="submission" date="2017-03" db="EMBL/GenBank/DDBJ databases">
        <title>Complete genome sequence of Candidatus 'Thiodictyon syntrophicum' sp. nov. strain Cad16T, a photolithoautotroph purple sulfur bacterium isolated from an alpine meromictic lake.</title>
        <authorList>
            <person name="Luedin S.M."/>
            <person name="Pothier J.F."/>
            <person name="Danza F."/>
            <person name="Storelli N."/>
            <person name="Wittwer M."/>
            <person name="Tonolla M."/>
        </authorList>
    </citation>
    <scope>NUCLEOTIDE SEQUENCE [LARGE SCALE GENOMIC DNA]</scope>
    <source>
        <strain evidence="10 11">Cad16T</strain>
        <plasmid evidence="11">Plasmid pts485</plasmid>
    </source>
</reference>
<dbReference type="GO" id="GO:0004540">
    <property type="term" value="F:RNA nuclease activity"/>
    <property type="evidence" value="ECO:0007669"/>
    <property type="project" value="InterPro"/>
</dbReference>
<dbReference type="Proteomes" id="UP000232638">
    <property type="component" value="Plasmid pTs485"/>
</dbReference>
<keyword evidence="8" id="KW-0800">Toxin</keyword>
<protein>
    <recommendedName>
        <fullName evidence="8">Ribonuclease VapC</fullName>
        <shortName evidence="8">RNase VapC</shortName>
        <ecNumber evidence="8">3.1.-.-</ecNumber>
    </recommendedName>
    <alternativeName>
        <fullName evidence="8">Toxin VapC</fullName>
    </alternativeName>
</protein>
<evidence type="ECO:0000256" key="4">
    <source>
        <dbReference type="ARBA" id="ARBA00022723"/>
    </source>
</evidence>
<keyword evidence="10" id="KW-0614">Plasmid</keyword>
<dbReference type="SUPFAM" id="SSF88723">
    <property type="entry name" value="PIN domain-like"/>
    <property type="match status" value="1"/>
</dbReference>
<dbReference type="EC" id="3.1.-.-" evidence="8"/>
<dbReference type="PANTHER" id="PTHR33653">
    <property type="entry name" value="RIBONUCLEASE VAPC2"/>
    <property type="match status" value="1"/>
</dbReference>
<dbReference type="CDD" id="cd18746">
    <property type="entry name" value="PIN_VapC4-5_FitB-like"/>
    <property type="match status" value="1"/>
</dbReference>
<dbReference type="PANTHER" id="PTHR33653:SF1">
    <property type="entry name" value="RIBONUCLEASE VAPC2"/>
    <property type="match status" value="1"/>
</dbReference>
<gene>
    <name evidence="8" type="primary">vapC</name>
    <name evidence="10" type="ORF">THSYN_32510</name>
</gene>
<accession>A0A2K8UJ65</accession>
<evidence type="ECO:0000256" key="2">
    <source>
        <dbReference type="ARBA" id="ARBA00022649"/>
    </source>
</evidence>
<evidence type="ECO:0000256" key="3">
    <source>
        <dbReference type="ARBA" id="ARBA00022722"/>
    </source>
</evidence>
<evidence type="ECO:0000313" key="11">
    <source>
        <dbReference type="Proteomes" id="UP000232638"/>
    </source>
</evidence>
<feature type="binding site" evidence="8">
    <location>
        <position position="6"/>
    </location>
    <ligand>
        <name>Mg(2+)</name>
        <dbReference type="ChEBI" id="CHEBI:18420"/>
    </ligand>
</feature>
<dbReference type="KEGG" id="tsy:THSYN_32510"/>
<feature type="domain" description="PIN" evidence="9">
    <location>
        <begin position="4"/>
        <end position="120"/>
    </location>
</feature>
<dbReference type="GO" id="GO:0090729">
    <property type="term" value="F:toxin activity"/>
    <property type="evidence" value="ECO:0007669"/>
    <property type="project" value="UniProtKB-KW"/>
</dbReference>
<dbReference type="AlphaFoldDB" id="A0A2K8UJ65"/>
<dbReference type="InterPro" id="IPR050556">
    <property type="entry name" value="Type_II_TA_system_RNase"/>
</dbReference>
<dbReference type="OrthoDB" id="9804823at2"/>
<keyword evidence="4 8" id="KW-0479">Metal-binding</keyword>
<keyword evidence="11" id="KW-1185">Reference proteome</keyword>
<geneLocation type="plasmid" evidence="11">
    <name>pts485</name>
</geneLocation>
<evidence type="ECO:0000256" key="5">
    <source>
        <dbReference type="ARBA" id="ARBA00022801"/>
    </source>
</evidence>
<comment type="similarity">
    <text evidence="7 8">Belongs to the PINc/VapC protein family.</text>
</comment>
<keyword evidence="5 8" id="KW-0378">Hydrolase</keyword>
<keyword evidence="3 8" id="KW-0540">Nuclease</keyword>
<dbReference type="GO" id="GO:0016787">
    <property type="term" value="F:hydrolase activity"/>
    <property type="evidence" value="ECO:0007669"/>
    <property type="project" value="UniProtKB-KW"/>
</dbReference>
<dbReference type="Gene3D" id="3.40.50.1010">
    <property type="entry name" value="5'-nuclease"/>
    <property type="match status" value="1"/>
</dbReference>
<evidence type="ECO:0000256" key="8">
    <source>
        <dbReference type="HAMAP-Rule" id="MF_00265"/>
    </source>
</evidence>
<dbReference type="Pfam" id="PF01850">
    <property type="entry name" value="PIN"/>
    <property type="match status" value="1"/>
</dbReference>
<evidence type="ECO:0000259" key="9">
    <source>
        <dbReference type="Pfam" id="PF01850"/>
    </source>
</evidence>
<keyword evidence="6 8" id="KW-0460">Magnesium</keyword>
<dbReference type="InterPro" id="IPR029060">
    <property type="entry name" value="PIN-like_dom_sf"/>
</dbReference>
<evidence type="ECO:0000256" key="1">
    <source>
        <dbReference type="ARBA" id="ARBA00001946"/>
    </source>
</evidence>
<dbReference type="InterPro" id="IPR022907">
    <property type="entry name" value="VapC_family"/>
</dbReference>
<dbReference type="EMBL" id="CP020372">
    <property type="protein sequence ID" value="AUB85623.1"/>
    <property type="molecule type" value="Genomic_DNA"/>
</dbReference>
<dbReference type="RefSeq" id="WP_100923234.1">
    <property type="nucleotide sequence ID" value="NZ_CP020372.1"/>
</dbReference>
<organism evidence="10 11">
    <name type="scientific">Candidatus Thiodictyon syntrophicum</name>
    <dbReference type="NCBI Taxonomy" id="1166950"/>
    <lineage>
        <taxon>Bacteria</taxon>
        <taxon>Pseudomonadati</taxon>
        <taxon>Pseudomonadota</taxon>
        <taxon>Gammaproteobacteria</taxon>
        <taxon>Chromatiales</taxon>
        <taxon>Chromatiaceae</taxon>
        <taxon>Thiodictyon</taxon>
    </lineage>
</organism>
<evidence type="ECO:0000313" key="10">
    <source>
        <dbReference type="EMBL" id="AUB85623.1"/>
    </source>
</evidence>